<keyword evidence="10" id="KW-0732">Signal</keyword>
<dbReference type="InterPro" id="IPR010635">
    <property type="entry name" value="Heparan_SO4-6-sulfoTrfase"/>
</dbReference>
<dbReference type="SUPFAM" id="SSF74788">
    <property type="entry name" value="Cullin repeat-like"/>
    <property type="match status" value="1"/>
</dbReference>
<dbReference type="InterPro" id="IPR016159">
    <property type="entry name" value="Cullin_repeat-like_dom_sf"/>
</dbReference>
<dbReference type="EMBL" id="RWGY01000039">
    <property type="protein sequence ID" value="TVU12480.1"/>
    <property type="molecule type" value="Genomic_DNA"/>
</dbReference>
<keyword evidence="7" id="KW-0472">Membrane</keyword>
<dbReference type="GO" id="GO:0000145">
    <property type="term" value="C:exocyst"/>
    <property type="evidence" value="ECO:0007669"/>
    <property type="project" value="InterPro"/>
</dbReference>
<evidence type="ECO:0000256" key="7">
    <source>
        <dbReference type="ARBA" id="ARBA00023136"/>
    </source>
</evidence>
<dbReference type="OrthoDB" id="406981at2759"/>
<evidence type="ECO:0000256" key="5">
    <source>
        <dbReference type="ARBA" id="ARBA00022692"/>
    </source>
</evidence>
<dbReference type="Proteomes" id="UP000324897">
    <property type="component" value="Chromosome 3"/>
</dbReference>
<evidence type="ECO:0000259" key="11">
    <source>
        <dbReference type="Pfam" id="PF03081"/>
    </source>
</evidence>
<dbReference type="InterPro" id="IPR027417">
    <property type="entry name" value="P-loop_NTPase"/>
</dbReference>
<keyword evidence="6" id="KW-1133">Transmembrane helix</keyword>
<dbReference type="InterPro" id="IPR046364">
    <property type="entry name" value="Exo70_C"/>
</dbReference>
<evidence type="ECO:0000256" key="6">
    <source>
        <dbReference type="ARBA" id="ARBA00022989"/>
    </source>
</evidence>
<evidence type="ECO:0000256" key="3">
    <source>
        <dbReference type="ARBA" id="ARBA00022448"/>
    </source>
</evidence>
<protein>
    <recommendedName>
        <fullName evidence="11">Exocyst complex subunit Exo70 C-terminal domain-containing protein</fullName>
    </recommendedName>
</protein>
<evidence type="ECO:0000313" key="13">
    <source>
        <dbReference type="Proteomes" id="UP000324897"/>
    </source>
</evidence>
<accession>A0A5J9TMC7</accession>
<dbReference type="Gene3D" id="1.20.1280.170">
    <property type="entry name" value="Exocyst complex component Exo70"/>
    <property type="match status" value="1"/>
</dbReference>
<reference evidence="12 13" key="1">
    <citation type="journal article" date="2019" name="Sci. Rep.">
        <title>A high-quality genome of Eragrostis curvula grass provides insights into Poaceae evolution and supports new strategies to enhance forage quality.</title>
        <authorList>
            <person name="Carballo J."/>
            <person name="Santos B.A.C.M."/>
            <person name="Zappacosta D."/>
            <person name="Garbus I."/>
            <person name="Selva J.P."/>
            <person name="Gallo C.A."/>
            <person name="Diaz A."/>
            <person name="Albertini E."/>
            <person name="Caccamo M."/>
            <person name="Echenique V."/>
        </authorList>
    </citation>
    <scope>NUCLEOTIDE SEQUENCE [LARGE SCALE GENOMIC DNA]</scope>
    <source>
        <strain evidence="13">cv. Victoria</strain>
        <tissue evidence="12">Leaf</tissue>
    </source>
</reference>
<keyword evidence="8" id="KW-0325">Glycoprotein</keyword>
<dbReference type="Gene3D" id="3.40.50.300">
    <property type="entry name" value="P-loop containing nucleotide triphosphate hydrolases"/>
    <property type="match status" value="1"/>
</dbReference>
<dbReference type="GO" id="GO:0016020">
    <property type="term" value="C:membrane"/>
    <property type="evidence" value="ECO:0007669"/>
    <property type="project" value="UniProtKB-SubCell"/>
</dbReference>
<dbReference type="GO" id="GO:0006887">
    <property type="term" value="P:exocytosis"/>
    <property type="evidence" value="ECO:0007669"/>
    <property type="project" value="InterPro"/>
</dbReference>
<keyword evidence="4" id="KW-0808">Transferase</keyword>
<evidence type="ECO:0000256" key="4">
    <source>
        <dbReference type="ARBA" id="ARBA00022679"/>
    </source>
</evidence>
<keyword evidence="5" id="KW-0812">Transmembrane</keyword>
<dbReference type="GO" id="GO:0017095">
    <property type="term" value="F:heparan sulfate 6-sulfotransferase activity"/>
    <property type="evidence" value="ECO:0007669"/>
    <property type="project" value="TreeGrafter"/>
</dbReference>
<dbReference type="PANTHER" id="PTHR12812">
    <property type="entry name" value="HEPARAN SULFATE 6-O-SULFOTRANSFERASE 3"/>
    <property type="match status" value="1"/>
</dbReference>
<gene>
    <name evidence="12" type="ORF">EJB05_46130</name>
</gene>
<dbReference type="GO" id="GO:0005546">
    <property type="term" value="F:phosphatidylinositol-4,5-bisphosphate binding"/>
    <property type="evidence" value="ECO:0007669"/>
    <property type="project" value="InterPro"/>
</dbReference>
<proteinExistence type="inferred from homology"/>
<keyword evidence="13" id="KW-1185">Reference proteome</keyword>
<evidence type="ECO:0000256" key="9">
    <source>
        <dbReference type="SAM" id="MobiDB-lite"/>
    </source>
</evidence>
<feature type="chain" id="PRO_5023823889" description="Exocyst complex subunit Exo70 C-terminal domain-containing protein" evidence="10">
    <location>
        <begin position="30"/>
        <end position="1021"/>
    </location>
</feature>
<evidence type="ECO:0000256" key="8">
    <source>
        <dbReference type="ARBA" id="ARBA00023180"/>
    </source>
</evidence>
<evidence type="ECO:0000256" key="2">
    <source>
        <dbReference type="ARBA" id="ARBA00006756"/>
    </source>
</evidence>
<dbReference type="Gramene" id="TVU12480">
    <property type="protein sequence ID" value="TVU12480"/>
    <property type="gene ID" value="EJB05_46130"/>
</dbReference>
<comment type="similarity">
    <text evidence="2">Belongs to the EXO70 family.</text>
</comment>
<evidence type="ECO:0000256" key="1">
    <source>
        <dbReference type="ARBA" id="ARBA00004167"/>
    </source>
</evidence>
<evidence type="ECO:0000313" key="12">
    <source>
        <dbReference type="EMBL" id="TVU12480.1"/>
    </source>
</evidence>
<dbReference type="AlphaFoldDB" id="A0A5J9TMC7"/>
<comment type="subcellular location">
    <subcellularLocation>
        <location evidence="1">Membrane</location>
        <topology evidence="1">Single-pass membrane protein</topology>
    </subcellularLocation>
</comment>
<name>A0A5J9TMC7_9POAL</name>
<dbReference type="PANTHER" id="PTHR12812:SF0">
    <property type="entry name" value="HEPARAN-SULFATE 6-O-SULFOTRANSFERASE"/>
    <property type="match status" value="1"/>
</dbReference>
<sequence>MARALLRLGALALLLLLLLVVSVGPPGDAVALLPLARAADDNYNRCDGVVKGWADSAAGSEKDADKLSLKDLLFFLHIPRTGGRTYFHCFLKKLYTNAQECPRSYDKLRFDPSHPDCTLVVSHDDYSLLSKLPSERTSVVTILRNPVDRVFSTYEFSVEVAARFLVHPNISSAKLMTNRVLKKSRAVSTLDIWPWKYLVPWMREDLFARRDARGNEVHSSKMVNAYDVEDMVMPLHQYINDPVAHEIIHNGATFQITGLTNNSYFDGAHEVRHCVRKYPDLGRLVLDVAKNRLDRMLYVGLTEDHEESARLFAHMVGAQVLSQSATLNLDIKEDLPSGNDSHTSMLDPEDEDTNEHLNSIHGWQNSEAPNTTDDHGKGNMTVGKLMEAYETCIAKLRNSQSNRRKISLKKVEEANFSKEARKLVPEAVLKQIISLNSLDMELYEHAKKIFTQEHLMLKEHAMMMQSRMLAPMLGSAQLEYSPLCIYRDAIRRVSVSGGLCRSAQFFPAISNDAVAGEESYHSWSSTSSASSTAVDSSVRVSPVSLSFFDGDLFFSGPGNADPDGVQELRDIALQMIHDGYMKGLIRAFNGVSLSSAQQGGLFRSSDPDELLLRGWFSELDVEWVLQTGEENGDMVLRLEDGCVSLQDLMERWIRALKTMVQVLCITQRELRATVPTVVGVRSAIRYFLTDFAGENKKKREHEILQFMRFAKASILRMLAFVDAVAIAALNDHQATETLPGMLQVYRCVMDDSGAILAMFKEASNTTSMFEDMNCIFLKKRKKLSDAIWGMMEKVRASFLTCDCWQFSREVEDVHKTTRLMMNYIMLLRRNEDALNFILQDHHFSVFVSEAEGFSLVVNLIVDTVSCLEQQLVDTSYSISDPGLRCIFLMNNFHFITQKVESLLLPSWTPTSEFRIQRYMETYVDLFWGTVMSCLYDGTHYGLRRYSSLARFELEFHKTYATQKFWKVPNPGLRQRLRKAIIEKVISSYRKYLIERTTRGSNTSPRNTPIELEELLEELFEG</sequence>
<feature type="signal peptide" evidence="10">
    <location>
        <begin position="1"/>
        <end position="29"/>
    </location>
</feature>
<comment type="caution">
    <text evidence="12">The sequence shown here is derived from an EMBL/GenBank/DDBJ whole genome shotgun (WGS) entry which is preliminary data.</text>
</comment>
<keyword evidence="3" id="KW-0813">Transport</keyword>
<evidence type="ECO:0000256" key="10">
    <source>
        <dbReference type="SAM" id="SignalP"/>
    </source>
</evidence>
<feature type="region of interest" description="Disordered" evidence="9">
    <location>
        <begin position="335"/>
        <end position="355"/>
    </location>
</feature>
<dbReference type="Pfam" id="PF03081">
    <property type="entry name" value="Exo70_C"/>
    <property type="match status" value="1"/>
</dbReference>
<feature type="domain" description="Exocyst complex subunit Exo70 C-terminal" evidence="11">
    <location>
        <begin position="651"/>
        <end position="1016"/>
    </location>
</feature>
<organism evidence="12 13">
    <name type="scientific">Eragrostis curvula</name>
    <name type="common">weeping love grass</name>
    <dbReference type="NCBI Taxonomy" id="38414"/>
    <lineage>
        <taxon>Eukaryota</taxon>
        <taxon>Viridiplantae</taxon>
        <taxon>Streptophyta</taxon>
        <taxon>Embryophyta</taxon>
        <taxon>Tracheophyta</taxon>
        <taxon>Spermatophyta</taxon>
        <taxon>Magnoliopsida</taxon>
        <taxon>Liliopsida</taxon>
        <taxon>Poales</taxon>
        <taxon>Poaceae</taxon>
        <taxon>PACMAD clade</taxon>
        <taxon>Chloridoideae</taxon>
        <taxon>Eragrostideae</taxon>
        <taxon>Eragrostidinae</taxon>
        <taxon>Eragrostis</taxon>
    </lineage>
</organism>